<keyword evidence="1" id="KW-0812">Transmembrane</keyword>
<dbReference type="STRING" id="1285928.SAMN04487894_10949"/>
<feature type="transmembrane region" description="Helical" evidence="1">
    <location>
        <begin position="139"/>
        <end position="161"/>
    </location>
</feature>
<evidence type="ECO:0008006" key="4">
    <source>
        <dbReference type="Google" id="ProtNLM"/>
    </source>
</evidence>
<organism evidence="2 3">
    <name type="scientific">Niabella drilacis (strain DSM 25811 / CCM 8410 / CCUG 62505 / LMG 26954 / E90)</name>
    <dbReference type="NCBI Taxonomy" id="1285928"/>
    <lineage>
        <taxon>Bacteria</taxon>
        <taxon>Pseudomonadati</taxon>
        <taxon>Bacteroidota</taxon>
        <taxon>Chitinophagia</taxon>
        <taxon>Chitinophagales</taxon>
        <taxon>Chitinophagaceae</taxon>
        <taxon>Niabella</taxon>
    </lineage>
</organism>
<accession>A0A1G6URQ5</accession>
<evidence type="ECO:0000313" key="2">
    <source>
        <dbReference type="EMBL" id="SDD43245.1"/>
    </source>
</evidence>
<dbReference type="AlphaFoldDB" id="A0A1G6URQ5"/>
<evidence type="ECO:0000256" key="1">
    <source>
        <dbReference type="SAM" id="Phobius"/>
    </source>
</evidence>
<feature type="transmembrane region" description="Helical" evidence="1">
    <location>
        <begin position="109"/>
        <end position="127"/>
    </location>
</feature>
<dbReference type="Proteomes" id="UP000198757">
    <property type="component" value="Unassembled WGS sequence"/>
</dbReference>
<proteinExistence type="predicted"/>
<keyword evidence="1" id="KW-0472">Membrane</keyword>
<evidence type="ECO:0000313" key="3">
    <source>
        <dbReference type="Proteomes" id="UP000198757"/>
    </source>
</evidence>
<keyword evidence="3" id="KW-1185">Reference proteome</keyword>
<dbReference type="OrthoDB" id="798769at2"/>
<keyword evidence="1" id="KW-1133">Transmembrane helix</keyword>
<sequence length="179" mass="19668">MQLLSLLLLTAVLTAMTVRDFRFRAIEGHYYLLLTATVAFYTVLRAPAGVLVANLLINALLVLLLMAGLWGYFKARKGISLRELFGTQLGIGDLLFWVITAPLFAPLNFISWMTGSLLVILLVYGAVQVTGSRQQPRATIPLAGMQALLLGLLLGANQWVFHYDFFEEPLLLTAGGTLL</sequence>
<dbReference type="EMBL" id="FMZO01000009">
    <property type="protein sequence ID" value="SDD43245.1"/>
    <property type="molecule type" value="Genomic_DNA"/>
</dbReference>
<protein>
    <recommendedName>
        <fullName evidence="4">Type IV leader peptidase family protein</fullName>
    </recommendedName>
</protein>
<reference evidence="3" key="1">
    <citation type="submission" date="2016-10" db="EMBL/GenBank/DDBJ databases">
        <authorList>
            <person name="Varghese N."/>
            <person name="Submissions S."/>
        </authorList>
    </citation>
    <scope>NUCLEOTIDE SEQUENCE [LARGE SCALE GENOMIC DNA]</scope>
    <source>
        <strain evidence="3">DSM 25811 / CCM 8410 / LMG 26954 / E90</strain>
    </source>
</reference>
<gene>
    <name evidence="2" type="ORF">SAMN04487894_10949</name>
</gene>
<name>A0A1G6URQ5_NIADE</name>
<feature type="transmembrane region" description="Helical" evidence="1">
    <location>
        <begin position="49"/>
        <end position="72"/>
    </location>
</feature>